<dbReference type="Pfam" id="PF00504">
    <property type="entry name" value="Chloroa_b-bind"/>
    <property type="match status" value="1"/>
</dbReference>
<dbReference type="InterPro" id="IPR022796">
    <property type="entry name" value="Chloroa_b-bind"/>
</dbReference>
<dbReference type="GO" id="GO:0009522">
    <property type="term" value="C:photosystem I"/>
    <property type="evidence" value="ECO:0007669"/>
    <property type="project" value="UniProtKB-KW"/>
</dbReference>
<feature type="binding site" description="axial binding residue" evidence="16">
    <location>
        <position position="33"/>
    </location>
    <ligand>
        <name>chlorophyll b</name>
        <dbReference type="ChEBI" id="CHEBI:61721"/>
        <label>1</label>
    </ligand>
    <ligandPart>
        <name>Mg</name>
        <dbReference type="ChEBI" id="CHEBI:25107"/>
    </ligandPart>
</feature>
<keyword evidence="19" id="KW-1185">Reference proteome</keyword>
<protein>
    <recommendedName>
        <fullName evidence="17">Chlorophyll a-b binding protein, chloroplastic</fullName>
    </recommendedName>
</protein>
<evidence type="ECO:0000256" key="8">
    <source>
        <dbReference type="ARBA" id="ARBA00022692"/>
    </source>
</evidence>
<dbReference type="GO" id="GO:0016168">
    <property type="term" value="F:chlorophyll binding"/>
    <property type="evidence" value="ECO:0007669"/>
    <property type="project" value="UniProtKB-KW"/>
</dbReference>
<dbReference type="GO" id="GO:0046872">
    <property type="term" value="F:metal ion binding"/>
    <property type="evidence" value="ECO:0007669"/>
    <property type="project" value="UniProtKB-KW"/>
</dbReference>
<dbReference type="InterPro" id="IPR001344">
    <property type="entry name" value="Chloro_AB-bd_pln"/>
</dbReference>
<keyword evidence="11" id="KW-0460">Magnesium</keyword>
<comment type="function">
    <text evidence="17">The light-harvesting complex (LHC) functions as a light receptor, it captures and delivers excitation energy to photosystems with which it is closely associated.</text>
</comment>
<keyword evidence="6" id="KW-0597">Phosphoprotein</keyword>
<gene>
    <name evidence="18" type="ORF">DVH24_019093</name>
</gene>
<comment type="caution">
    <text evidence="18">The sequence shown here is derived from an EMBL/GenBank/DDBJ whole genome shotgun (WGS) entry which is preliminary data.</text>
</comment>
<evidence type="ECO:0000256" key="2">
    <source>
        <dbReference type="ARBA" id="ARBA00007259"/>
    </source>
</evidence>
<keyword evidence="4 17" id="KW-0150">Chloroplast</keyword>
<evidence type="ECO:0000256" key="6">
    <source>
        <dbReference type="ARBA" id="ARBA00022553"/>
    </source>
</evidence>
<organism evidence="18 19">
    <name type="scientific">Malus domestica</name>
    <name type="common">Apple</name>
    <name type="synonym">Pyrus malus</name>
    <dbReference type="NCBI Taxonomy" id="3750"/>
    <lineage>
        <taxon>Eukaryota</taxon>
        <taxon>Viridiplantae</taxon>
        <taxon>Streptophyta</taxon>
        <taxon>Embryophyta</taxon>
        <taxon>Tracheophyta</taxon>
        <taxon>Spermatophyta</taxon>
        <taxon>Magnoliopsida</taxon>
        <taxon>eudicotyledons</taxon>
        <taxon>Gunneridae</taxon>
        <taxon>Pentapetalae</taxon>
        <taxon>rosids</taxon>
        <taxon>fabids</taxon>
        <taxon>Rosales</taxon>
        <taxon>Rosaceae</taxon>
        <taxon>Amygdaloideae</taxon>
        <taxon>Maleae</taxon>
        <taxon>Malus</taxon>
    </lineage>
</organism>
<dbReference type="Gene3D" id="1.10.3460.10">
    <property type="entry name" value="Chlorophyll a/b binding protein domain"/>
    <property type="match status" value="1"/>
</dbReference>
<evidence type="ECO:0000256" key="11">
    <source>
        <dbReference type="ARBA" id="ARBA00022842"/>
    </source>
</evidence>
<keyword evidence="5 17" id="KW-0602">Photosynthesis</keyword>
<dbReference type="EMBL" id="RDQH01000340">
    <property type="protein sequence ID" value="RXH76205.1"/>
    <property type="molecule type" value="Genomic_DNA"/>
</dbReference>
<evidence type="ECO:0000256" key="9">
    <source>
        <dbReference type="ARBA" id="ARBA00022723"/>
    </source>
</evidence>
<keyword evidence="10 17" id="KW-0603">Photosystem I</keyword>
<dbReference type="PANTHER" id="PTHR21649">
    <property type="entry name" value="CHLOROPHYLL A/B BINDING PROTEIN"/>
    <property type="match status" value="1"/>
</dbReference>
<evidence type="ECO:0000313" key="19">
    <source>
        <dbReference type="Proteomes" id="UP000290289"/>
    </source>
</evidence>
<reference evidence="18 19" key="1">
    <citation type="submission" date="2018-10" db="EMBL/GenBank/DDBJ databases">
        <title>A high-quality apple genome assembly.</title>
        <authorList>
            <person name="Hu J."/>
        </authorList>
    </citation>
    <scope>NUCLEOTIDE SEQUENCE [LARGE SCALE GENOMIC DNA]</scope>
    <source>
        <strain evidence="19">cv. HFTH1</strain>
        <tissue evidence="18">Young leaf</tissue>
    </source>
</reference>
<name>A0A498I2H2_MALDO</name>
<comment type="similarity">
    <text evidence="2 17">Belongs to the light-harvesting chlorophyll a/b-binding (LHC) protein family.</text>
</comment>
<feature type="binding site" description="axial binding residue" evidence="16">
    <location>
        <position position="86"/>
    </location>
    <ligand>
        <name>chlorophyll b</name>
        <dbReference type="ChEBI" id="CHEBI:61721"/>
        <label>1</label>
    </ligand>
    <ligandPart>
        <name>Mg</name>
        <dbReference type="ChEBI" id="CHEBI:25107"/>
    </ligandPart>
</feature>
<comment type="subcellular location">
    <subcellularLocation>
        <location evidence="1 17">Plastid</location>
        <location evidence="1 17">Chloroplast thylakoid membrane</location>
    </subcellularLocation>
</comment>
<dbReference type="GO" id="GO:0009765">
    <property type="term" value="P:photosynthesis, light harvesting"/>
    <property type="evidence" value="ECO:0007669"/>
    <property type="project" value="InterPro"/>
</dbReference>
<feature type="binding site" evidence="16">
    <location>
        <position position="31"/>
    </location>
    <ligand>
        <name>chlorophyll a</name>
        <dbReference type="ChEBI" id="CHEBI:58416"/>
        <label>1</label>
    </ligand>
</feature>
<dbReference type="Proteomes" id="UP000290289">
    <property type="component" value="Chromosome 14"/>
</dbReference>
<feature type="binding site" description="axial binding residue" evidence="16">
    <location>
        <position position="102"/>
    </location>
    <ligand>
        <name>chlorophyll a</name>
        <dbReference type="ChEBI" id="CHEBI:58416"/>
        <label>1</label>
    </ligand>
    <ligandPart>
        <name>Mg</name>
        <dbReference type="ChEBI" id="CHEBI:25107"/>
    </ligandPart>
</feature>
<feature type="binding site" evidence="16">
    <location>
        <position position="66"/>
    </location>
    <ligand>
        <name>chlorophyll a</name>
        <dbReference type="ChEBI" id="CHEBI:58416"/>
        <label>1</label>
    </ligand>
</feature>
<evidence type="ECO:0000256" key="13">
    <source>
        <dbReference type="ARBA" id="ARBA00022991"/>
    </source>
</evidence>
<feature type="binding site" description="axial binding residue" evidence="16">
    <location>
        <position position="94"/>
    </location>
    <ligand>
        <name>chlorophyll b</name>
        <dbReference type="ChEBI" id="CHEBI:61721"/>
        <label>1</label>
    </ligand>
    <ligandPart>
        <name>Mg</name>
        <dbReference type="ChEBI" id="CHEBI:25107"/>
    </ligandPart>
</feature>
<keyword evidence="7 17" id="KW-0934">Plastid</keyword>
<accession>A0A498I2H2</accession>
<evidence type="ECO:0000256" key="1">
    <source>
        <dbReference type="ARBA" id="ARBA00004334"/>
    </source>
</evidence>
<keyword evidence="8" id="KW-0812">Transmembrane</keyword>
<dbReference type="AlphaFoldDB" id="A0A498I2H2"/>
<keyword evidence="9" id="KW-0479">Metal-binding</keyword>
<evidence type="ECO:0000256" key="16">
    <source>
        <dbReference type="PIRSR" id="PIRSR601344-1"/>
    </source>
</evidence>
<evidence type="ECO:0000256" key="10">
    <source>
        <dbReference type="ARBA" id="ARBA00022836"/>
    </source>
</evidence>
<keyword evidence="12" id="KW-1133">Transmembrane helix</keyword>
<evidence type="ECO:0000256" key="5">
    <source>
        <dbReference type="ARBA" id="ARBA00022531"/>
    </source>
</evidence>
<keyword evidence="17" id="KW-0604">Photosystem II</keyword>
<evidence type="ECO:0000256" key="3">
    <source>
        <dbReference type="ARBA" id="ARBA00022494"/>
    </source>
</evidence>
<dbReference type="GO" id="GO:0009535">
    <property type="term" value="C:chloroplast thylakoid membrane"/>
    <property type="evidence" value="ECO:0007669"/>
    <property type="project" value="UniProtKB-SubCell"/>
</dbReference>
<proteinExistence type="inferred from homology"/>
<evidence type="ECO:0000256" key="12">
    <source>
        <dbReference type="ARBA" id="ARBA00022989"/>
    </source>
</evidence>
<evidence type="ECO:0000256" key="4">
    <source>
        <dbReference type="ARBA" id="ARBA00022528"/>
    </source>
</evidence>
<keyword evidence="13 17" id="KW-0157">Chromophore</keyword>
<sequence length="108" mass="12219">MEDLHRSRSTAKFSNDDPETFAKNHELEVIHSRWAILDAQGCVFPEILSKNEVKLDKAIWFKARSQIFSEGGLDYLGNPNLIHAQSILAIWAVQVMLMGFIEGYRVGG</sequence>
<keyword evidence="3 16" id="KW-0148">Chlorophyll</keyword>
<dbReference type="STRING" id="3750.A0A498I2H2"/>
<keyword evidence="14 17" id="KW-0793">Thylakoid</keyword>
<evidence type="ECO:0000256" key="15">
    <source>
        <dbReference type="ARBA" id="ARBA00023136"/>
    </source>
</evidence>
<dbReference type="GO" id="GO:0009523">
    <property type="term" value="C:photosystem II"/>
    <property type="evidence" value="ECO:0007669"/>
    <property type="project" value="UniProtKB-KW"/>
</dbReference>
<dbReference type="SUPFAM" id="SSF103511">
    <property type="entry name" value="Chlorophyll a-b binding protein"/>
    <property type="match status" value="1"/>
</dbReference>
<feature type="binding site" evidence="16">
    <location>
        <position position="76"/>
    </location>
    <ligand>
        <name>chlorophyll a</name>
        <dbReference type="ChEBI" id="CHEBI:58416"/>
        <label>1</label>
    </ligand>
</feature>
<evidence type="ECO:0000313" key="18">
    <source>
        <dbReference type="EMBL" id="RXH76205.1"/>
    </source>
</evidence>
<evidence type="ECO:0000256" key="7">
    <source>
        <dbReference type="ARBA" id="ARBA00022640"/>
    </source>
</evidence>
<evidence type="ECO:0000256" key="17">
    <source>
        <dbReference type="RuleBase" id="RU363080"/>
    </source>
</evidence>
<feature type="binding site" evidence="16">
    <location>
        <position position="28"/>
    </location>
    <ligand>
        <name>chlorophyll a</name>
        <dbReference type="ChEBI" id="CHEBI:58416"/>
        <label>1</label>
    </ligand>
</feature>
<evidence type="ECO:0000256" key="14">
    <source>
        <dbReference type="ARBA" id="ARBA00023078"/>
    </source>
</evidence>
<keyword evidence="15" id="KW-0472">Membrane</keyword>